<dbReference type="GO" id="GO:0005886">
    <property type="term" value="C:plasma membrane"/>
    <property type="evidence" value="ECO:0007669"/>
    <property type="project" value="UniProtKB-SubCell"/>
</dbReference>
<feature type="transmembrane region" description="Helical" evidence="6">
    <location>
        <begin position="198"/>
        <end position="213"/>
    </location>
</feature>
<reference evidence="8" key="1">
    <citation type="submission" date="2017-04" db="EMBL/GenBank/DDBJ databases">
        <authorList>
            <person name="Varghese N."/>
            <person name="Submissions S."/>
        </authorList>
    </citation>
    <scope>NUCLEOTIDE SEQUENCE [LARGE SCALE GENOMIC DNA]</scope>
    <source>
        <strain evidence="8">USBA 82</strain>
    </source>
</reference>
<dbReference type="STRING" id="561720.SAMN06275492_10418"/>
<feature type="transmembrane region" description="Helical" evidence="6">
    <location>
        <begin position="24"/>
        <end position="46"/>
    </location>
</feature>
<dbReference type="CDD" id="cd13128">
    <property type="entry name" value="MATE_Wzx_like"/>
    <property type="match status" value="1"/>
</dbReference>
<feature type="transmembrane region" description="Helical" evidence="6">
    <location>
        <begin position="58"/>
        <end position="77"/>
    </location>
</feature>
<feature type="transmembrane region" description="Helical" evidence="6">
    <location>
        <begin position="312"/>
        <end position="337"/>
    </location>
</feature>
<dbReference type="AlphaFoldDB" id="A0A1X7IPZ7"/>
<feature type="transmembrane region" description="Helical" evidence="6">
    <location>
        <begin position="266"/>
        <end position="291"/>
    </location>
</feature>
<sequence>MGHGMGGRFTGVSKIISGVFKSNLFRSAGTYGFFSLLSVAIPFLLLPVMTRYLTPDDYGIVAIFGVMVTLATPFVGLSAHGAYGRAFFAPDRFDADVYMGTVVFFVIATGLAMQGLFYIFRGTLSGIFSFPASWIWAVPLVALSSVIGQIVLTSWQVREAPKSYGLFQNGRTLSELIGALGLVVLLGMGWQGRILSKTAVYVFFAMLGFWVMVKNDWLRPRFNRAYLAHALCFGVPLIPHGLAGILNTTIDRVFISHMVGMADTGLYTVGYQIGSIIGLLTTAFNQAYVPWLYRKLNEDSSGEKIKIVRLTYAYFIIIIFLALFLGLIAPVLMGFLVGREFQGSVVFVVWIAMGYAFSGMYYMVVNYIFYAEKTRVLALATFLGAMINIVLNYFFIKLNGAVGAAQATSLTYVLTFLFVWYVASKVYPMPWKEALKTTKLKDGEHR</sequence>
<evidence type="ECO:0000313" key="8">
    <source>
        <dbReference type="Proteomes" id="UP000193355"/>
    </source>
</evidence>
<evidence type="ECO:0000256" key="1">
    <source>
        <dbReference type="ARBA" id="ARBA00004651"/>
    </source>
</evidence>
<comment type="subcellular location">
    <subcellularLocation>
        <location evidence="1">Cell membrane</location>
        <topology evidence="1">Multi-pass membrane protein</topology>
    </subcellularLocation>
</comment>
<keyword evidence="2" id="KW-1003">Cell membrane</keyword>
<feature type="transmembrane region" description="Helical" evidence="6">
    <location>
        <begin position="97"/>
        <end position="120"/>
    </location>
</feature>
<dbReference type="Pfam" id="PF13440">
    <property type="entry name" value="Polysacc_synt_3"/>
    <property type="match status" value="1"/>
</dbReference>
<feature type="transmembrane region" description="Helical" evidence="6">
    <location>
        <begin position="376"/>
        <end position="396"/>
    </location>
</feature>
<evidence type="ECO:0000256" key="6">
    <source>
        <dbReference type="SAM" id="Phobius"/>
    </source>
</evidence>
<evidence type="ECO:0000256" key="4">
    <source>
        <dbReference type="ARBA" id="ARBA00022989"/>
    </source>
</evidence>
<accession>A0A1X7IPZ7</accession>
<gene>
    <name evidence="7" type="ORF">SAMN06275492_10418</name>
</gene>
<feature type="transmembrane region" description="Helical" evidence="6">
    <location>
        <begin position="402"/>
        <end position="423"/>
    </location>
</feature>
<keyword evidence="3 6" id="KW-0812">Transmembrane</keyword>
<feature type="transmembrane region" description="Helical" evidence="6">
    <location>
        <begin position="225"/>
        <end position="246"/>
    </location>
</feature>
<evidence type="ECO:0000256" key="3">
    <source>
        <dbReference type="ARBA" id="ARBA00022692"/>
    </source>
</evidence>
<name>A0A1X7IPZ7_9BACT</name>
<evidence type="ECO:0000256" key="2">
    <source>
        <dbReference type="ARBA" id="ARBA00022475"/>
    </source>
</evidence>
<protein>
    <submittedName>
        <fullName evidence="7">Membrane protein involved in the export of O-antigen and teichoic acid</fullName>
    </submittedName>
</protein>
<feature type="transmembrane region" description="Helical" evidence="6">
    <location>
        <begin position="132"/>
        <end position="152"/>
    </location>
</feature>
<keyword evidence="8" id="KW-1185">Reference proteome</keyword>
<dbReference type="EMBL" id="FXBB01000004">
    <property type="protein sequence ID" value="SMG16789.1"/>
    <property type="molecule type" value="Genomic_DNA"/>
</dbReference>
<proteinExistence type="predicted"/>
<dbReference type="PANTHER" id="PTHR30250:SF11">
    <property type="entry name" value="O-ANTIGEN TRANSPORTER-RELATED"/>
    <property type="match status" value="1"/>
</dbReference>
<evidence type="ECO:0000313" key="7">
    <source>
        <dbReference type="EMBL" id="SMG16789.1"/>
    </source>
</evidence>
<keyword evidence="5 6" id="KW-0472">Membrane</keyword>
<evidence type="ECO:0000256" key="5">
    <source>
        <dbReference type="ARBA" id="ARBA00023136"/>
    </source>
</evidence>
<feature type="transmembrane region" description="Helical" evidence="6">
    <location>
        <begin position="343"/>
        <end position="364"/>
    </location>
</feature>
<organism evidence="7 8">
    <name type="scientific">Dethiosulfovibrio salsuginis</name>
    <dbReference type="NCBI Taxonomy" id="561720"/>
    <lineage>
        <taxon>Bacteria</taxon>
        <taxon>Thermotogati</taxon>
        <taxon>Synergistota</taxon>
        <taxon>Synergistia</taxon>
        <taxon>Synergistales</taxon>
        <taxon>Dethiosulfovibrionaceae</taxon>
        <taxon>Dethiosulfovibrio</taxon>
    </lineage>
</organism>
<dbReference type="InterPro" id="IPR050833">
    <property type="entry name" value="Poly_Biosynth_Transport"/>
</dbReference>
<keyword evidence="4 6" id="KW-1133">Transmembrane helix</keyword>
<feature type="transmembrane region" description="Helical" evidence="6">
    <location>
        <begin position="173"/>
        <end position="192"/>
    </location>
</feature>
<dbReference type="Proteomes" id="UP000193355">
    <property type="component" value="Unassembled WGS sequence"/>
</dbReference>
<dbReference type="PANTHER" id="PTHR30250">
    <property type="entry name" value="PST FAMILY PREDICTED COLANIC ACID TRANSPORTER"/>
    <property type="match status" value="1"/>
</dbReference>